<dbReference type="Proteomes" id="UP000322214">
    <property type="component" value="Chromosome"/>
</dbReference>
<dbReference type="STRING" id="980251.GCA_001642875_04317"/>
<name>A0A5B9PN93_9BACT</name>
<keyword evidence="2" id="KW-0812">Transmembrane</keyword>
<evidence type="ECO:0000313" key="3">
    <source>
        <dbReference type="EMBL" id="QEG23733.1"/>
    </source>
</evidence>
<dbReference type="InterPro" id="IPR007272">
    <property type="entry name" value="Sulf_transp_TsuA/YedE"/>
</dbReference>
<evidence type="ECO:0000256" key="2">
    <source>
        <dbReference type="SAM" id="Phobius"/>
    </source>
</evidence>
<dbReference type="EMBL" id="CP042912">
    <property type="protein sequence ID" value="QEG23733.1"/>
    <property type="molecule type" value="Genomic_DNA"/>
</dbReference>
<feature type="transmembrane region" description="Helical" evidence="2">
    <location>
        <begin position="108"/>
        <end position="131"/>
    </location>
</feature>
<keyword evidence="4" id="KW-1185">Reference proteome</keyword>
<evidence type="ECO:0000313" key="4">
    <source>
        <dbReference type="Proteomes" id="UP000322214"/>
    </source>
</evidence>
<dbReference type="AlphaFoldDB" id="A0A5B9PN93"/>
<accession>A0A5B9PN93</accession>
<gene>
    <name evidence="3" type="ORF">MFFC18_36350</name>
</gene>
<dbReference type="OrthoDB" id="9790409at2"/>
<organism evidence="3 4">
    <name type="scientific">Mariniblastus fucicola</name>
    <dbReference type="NCBI Taxonomy" id="980251"/>
    <lineage>
        <taxon>Bacteria</taxon>
        <taxon>Pseudomonadati</taxon>
        <taxon>Planctomycetota</taxon>
        <taxon>Planctomycetia</taxon>
        <taxon>Pirellulales</taxon>
        <taxon>Pirellulaceae</taxon>
        <taxon>Mariniblastus</taxon>
    </lineage>
</organism>
<evidence type="ECO:0000256" key="1">
    <source>
        <dbReference type="SAM" id="MobiDB-lite"/>
    </source>
</evidence>
<feature type="transmembrane region" description="Helical" evidence="2">
    <location>
        <begin position="64"/>
        <end position="84"/>
    </location>
</feature>
<keyword evidence="2" id="KW-1133">Transmembrane helix</keyword>
<feature type="transmembrane region" description="Helical" evidence="2">
    <location>
        <begin position="23"/>
        <end position="44"/>
    </location>
</feature>
<keyword evidence="2" id="KW-0472">Membrane</keyword>
<reference evidence="3 4" key="1">
    <citation type="submission" date="2019-08" db="EMBL/GenBank/DDBJ databases">
        <title>Deep-cultivation of Planctomycetes and their phenomic and genomic characterization uncovers novel biology.</title>
        <authorList>
            <person name="Wiegand S."/>
            <person name="Jogler M."/>
            <person name="Boedeker C."/>
            <person name="Pinto D."/>
            <person name="Vollmers J."/>
            <person name="Rivas-Marin E."/>
            <person name="Kohn T."/>
            <person name="Peeters S.H."/>
            <person name="Heuer A."/>
            <person name="Rast P."/>
            <person name="Oberbeckmann S."/>
            <person name="Bunk B."/>
            <person name="Jeske O."/>
            <person name="Meyerdierks A."/>
            <person name="Storesund J.E."/>
            <person name="Kallscheuer N."/>
            <person name="Luecker S."/>
            <person name="Lage O.M."/>
            <person name="Pohl T."/>
            <person name="Merkel B.J."/>
            <person name="Hornburger P."/>
            <person name="Mueller R.-W."/>
            <person name="Bruemmer F."/>
            <person name="Labrenz M."/>
            <person name="Spormann A.M."/>
            <person name="Op den Camp H."/>
            <person name="Overmann J."/>
            <person name="Amann R."/>
            <person name="Jetten M.S.M."/>
            <person name="Mascher T."/>
            <person name="Medema M.H."/>
            <person name="Devos D.P."/>
            <person name="Kaster A.-K."/>
            <person name="Ovreas L."/>
            <person name="Rohde M."/>
            <person name="Galperin M.Y."/>
            <person name="Jogler C."/>
        </authorList>
    </citation>
    <scope>NUCLEOTIDE SEQUENCE [LARGE SCALE GENOMIC DNA]</scope>
    <source>
        <strain evidence="3 4">FC18</strain>
    </source>
</reference>
<dbReference type="RefSeq" id="WP_084417389.1">
    <property type="nucleotide sequence ID" value="NZ_CP042912.1"/>
</dbReference>
<sequence>MATVSENKIKSEASPPGKSNEQAGVSSLALAMSLLVGTYFGIVLTKSEVVRWQRVHDMFLFKEAHMYLIIGVGVVVAMISMLIIKSQRAKTIEGEPIVYKPKPFHKGVVIGGMLFGAGWAITGACPGPIYAQIGAGAWLGWVTLAGAMIGMYLYAMLKSKLPH</sequence>
<feature type="transmembrane region" description="Helical" evidence="2">
    <location>
        <begin position="137"/>
        <end position="157"/>
    </location>
</feature>
<dbReference type="Pfam" id="PF04143">
    <property type="entry name" value="Sulf_transp"/>
    <property type="match status" value="1"/>
</dbReference>
<feature type="region of interest" description="Disordered" evidence="1">
    <location>
        <begin position="1"/>
        <end position="21"/>
    </location>
</feature>
<dbReference type="KEGG" id="mff:MFFC18_36350"/>
<protein>
    <submittedName>
        <fullName evidence="3">Putative inner membrane protein</fullName>
    </submittedName>
</protein>
<proteinExistence type="predicted"/>